<dbReference type="AlphaFoldDB" id="A0A3M7R2Z0"/>
<keyword evidence="2" id="KW-0964">Secreted</keyword>
<keyword evidence="6" id="KW-1133">Transmembrane helix</keyword>
<keyword evidence="5" id="KW-0378">Hydrolase</keyword>
<dbReference type="InterPro" id="IPR001254">
    <property type="entry name" value="Trypsin_dom"/>
</dbReference>
<dbReference type="InterPro" id="IPR043504">
    <property type="entry name" value="Peptidase_S1_PA_chymotrypsin"/>
</dbReference>
<reference evidence="8 9" key="1">
    <citation type="journal article" date="2018" name="Sci. Rep.">
        <title>Genomic signatures of local adaptation to the degree of environmental predictability in rotifers.</title>
        <authorList>
            <person name="Franch-Gras L."/>
            <person name="Hahn C."/>
            <person name="Garcia-Roger E.M."/>
            <person name="Carmona M.J."/>
            <person name="Serra M."/>
            <person name="Gomez A."/>
        </authorList>
    </citation>
    <scope>NUCLEOTIDE SEQUENCE [LARGE SCALE GENOMIC DNA]</scope>
    <source>
        <strain evidence="8">HYR1</strain>
    </source>
</reference>
<evidence type="ECO:0000256" key="6">
    <source>
        <dbReference type="SAM" id="Phobius"/>
    </source>
</evidence>
<comment type="caution">
    <text evidence="8">The sequence shown here is derived from an EMBL/GenBank/DDBJ whole genome shotgun (WGS) entry which is preliminary data.</text>
</comment>
<comment type="subcellular location">
    <subcellularLocation>
        <location evidence="1">Secreted</location>
    </subcellularLocation>
</comment>
<dbReference type="GO" id="GO:0005576">
    <property type="term" value="C:extracellular region"/>
    <property type="evidence" value="ECO:0007669"/>
    <property type="project" value="UniProtKB-SubCell"/>
</dbReference>
<dbReference type="PROSITE" id="PS01186">
    <property type="entry name" value="EGF_2"/>
    <property type="match status" value="1"/>
</dbReference>
<dbReference type="OrthoDB" id="547031at2759"/>
<dbReference type="GO" id="GO:0006508">
    <property type="term" value="P:proteolysis"/>
    <property type="evidence" value="ECO:0007669"/>
    <property type="project" value="UniProtKB-KW"/>
</dbReference>
<keyword evidence="6" id="KW-0812">Transmembrane</keyword>
<dbReference type="SUPFAM" id="SSF50494">
    <property type="entry name" value="Trypsin-like serine proteases"/>
    <property type="match status" value="1"/>
</dbReference>
<keyword evidence="9" id="KW-1185">Reference proteome</keyword>
<evidence type="ECO:0000256" key="2">
    <source>
        <dbReference type="ARBA" id="ARBA00022525"/>
    </source>
</evidence>
<dbReference type="InterPro" id="IPR001314">
    <property type="entry name" value="Peptidase_S1A"/>
</dbReference>
<dbReference type="Pfam" id="PF00089">
    <property type="entry name" value="Trypsin"/>
    <property type="match status" value="1"/>
</dbReference>
<keyword evidence="5" id="KW-0645">Protease</keyword>
<dbReference type="InterPro" id="IPR018114">
    <property type="entry name" value="TRYPSIN_HIS"/>
</dbReference>
<evidence type="ECO:0000256" key="4">
    <source>
        <dbReference type="ARBA" id="ARBA00024195"/>
    </source>
</evidence>
<dbReference type="GO" id="GO:0004252">
    <property type="term" value="F:serine-type endopeptidase activity"/>
    <property type="evidence" value="ECO:0007669"/>
    <property type="project" value="InterPro"/>
</dbReference>
<keyword evidence="6" id="KW-0472">Membrane</keyword>
<keyword evidence="5" id="KW-0720">Serine protease</keyword>
<dbReference type="PANTHER" id="PTHR24256">
    <property type="entry name" value="TRYPTASE-RELATED"/>
    <property type="match status" value="1"/>
</dbReference>
<sequence>MKINSEISATKPSPHKCFPKSKPLQALCISSIILGFLILIIGIILIALFGTIPCSLIICHSKASKCINHPFRAECICDFGYQGDGLHYCDECGLSFAEKNLKIIGGIDAASNSWPSAAYLRFFYEGDVAIQLEDGSTASVYVKQGGLCGGSLIDRKHVLTAAHCLQAMLKVTYNNKEYYSKAKINSKFPSLESMYLIFLGINDISALTSSQAYSIKKIYNHEEYSGSTLLNDIAVIKLDDEVVLNSNIQLACVPDFSKKYYPTGVNIKSWVIGWGFTNQSAKTLPNLLQNLNVYIYDPSVCSDVGSEVEKNWNSQICAGDIVEGKSACNGDSGGSLFVLDSVQGKNKFMSVGIVSYGNGTCGGVDNPQIYTRISYFGEWIQSKKFS</sequence>
<proteinExistence type="inferred from homology"/>
<dbReference type="Proteomes" id="UP000276133">
    <property type="component" value="Unassembled WGS sequence"/>
</dbReference>
<dbReference type="InterPro" id="IPR000742">
    <property type="entry name" value="EGF"/>
</dbReference>
<gene>
    <name evidence="8" type="ORF">BpHYR1_028066</name>
</gene>
<dbReference type="SMART" id="SM00020">
    <property type="entry name" value="Tryp_SPc"/>
    <property type="match status" value="1"/>
</dbReference>
<evidence type="ECO:0000256" key="5">
    <source>
        <dbReference type="RuleBase" id="RU363034"/>
    </source>
</evidence>
<feature type="transmembrane region" description="Helical" evidence="6">
    <location>
        <begin position="26"/>
        <end position="52"/>
    </location>
</feature>
<evidence type="ECO:0000256" key="1">
    <source>
        <dbReference type="ARBA" id="ARBA00004613"/>
    </source>
</evidence>
<dbReference type="STRING" id="10195.A0A3M7R2Z0"/>
<dbReference type="PRINTS" id="PR00722">
    <property type="entry name" value="CHYMOTRYPSIN"/>
</dbReference>
<evidence type="ECO:0000313" key="9">
    <source>
        <dbReference type="Proteomes" id="UP000276133"/>
    </source>
</evidence>
<evidence type="ECO:0000313" key="8">
    <source>
        <dbReference type="EMBL" id="RNA17936.1"/>
    </source>
</evidence>
<dbReference type="CDD" id="cd00190">
    <property type="entry name" value="Tryp_SPc"/>
    <property type="match status" value="1"/>
</dbReference>
<dbReference type="PROSITE" id="PS00135">
    <property type="entry name" value="TRYPSIN_SER"/>
    <property type="match status" value="1"/>
</dbReference>
<dbReference type="InterPro" id="IPR009003">
    <property type="entry name" value="Peptidase_S1_PA"/>
</dbReference>
<feature type="domain" description="Peptidase S1" evidence="7">
    <location>
        <begin position="103"/>
        <end position="385"/>
    </location>
</feature>
<dbReference type="InterPro" id="IPR033116">
    <property type="entry name" value="TRYPSIN_SER"/>
</dbReference>
<name>A0A3M7R2Z0_BRAPC</name>
<dbReference type="InterPro" id="IPR051487">
    <property type="entry name" value="Ser/Thr_Proteases_Immune/Dev"/>
</dbReference>
<dbReference type="EMBL" id="REGN01004339">
    <property type="protein sequence ID" value="RNA17936.1"/>
    <property type="molecule type" value="Genomic_DNA"/>
</dbReference>
<organism evidence="8 9">
    <name type="scientific">Brachionus plicatilis</name>
    <name type="common">Marine rotifer</name>
    <name type="synonym">Brachionus muelleri</name>
    <dbReference type="NCBI Taxonomy" id="10195"/>
    <lineage>
        <taxon>Eukaryota</taxon>
        <taxon>Metazoa</taxon>
        <taxon>Spiralia</taxon>
        <taxon>Gnathifera</taxon>
        <taxon>Rotifera</taxon>
        <taxon>Eurotatoria</taxon>
        <taxon>Monogononta</taxon>
        <taxon>Pseudotrocha</taxon>
        <taxon>Ploima</taxon>
        <taxon>Brachionidae</taxon>
        <taxon>Brachionus</taxon>
    </lineage>
</organism>
<accession>A0A3M7R2Z0</accession>
<protein>
    <submittedName>
        <fullName evidence="8">Suppressor of tumorigenicity 14-like protein</fullName>
    </submittedName>
</protein>
<comment type="similarity">
    <text evidence="4">Belongs to the peptidase S1 family. CLIP subfamily.</text>
</comment>
<keyword evidence="3" id="KW-1015">Disulfide bond</keyword>
<dbReference type="PROSITE" id="PS50240">
    <property type="entry name" value="TRYPSIN_DOM"/>
    <property type="match status" value="1"/>
</dbReference>
<evidence type="ECO:0000256" key="3">
    <source>
        <dbReference type="ARBA" id="ARBA00023157"/>
    </source>
</evidence>
<dbReference type="PROSITE" id="PS00134">
    <property type="entry name" value="TRYPSIN_HIS"/>
    <property type="match status" value="1"/>
</dbReference>
<evidence type="ECO:0000259" key="7">
    <source>
        <dbReference type="PROSITE" id="PS50240"/>
    </source>
</evidence>
<dbReference type="Gene3D" id="2.40.10.10">
    <property type="entry name" value="Trypsin-like serine proteases"/>
    <property type="match status" value="1"/>
</dbReference>